<reference evidence="6 7" key="1">
    <citation type="journal article" date="2018" name="Sci. Rep.">
        <title>Comparative analysis of the Pocillopora damicornis genome highlights role of immune system in coral evolution.</title>
        <authorList>
            <person name="Cunning R."/>
            <person name="Bay R.A."/>
            <person name="Gillette P."/>
            <person name="Baker A.C."/>
            <person name="Traylor-Knowles N."/>
        </authorList>
    </citation>
    <scope>NUCLEOTIDE SEQUENCE [LARGE SCALE GENOMIC DNA]</scope>
    <source>
        <strain evidence="6">RSMAS</strain>
        <tissue evidence="6">Whole animal</tissue>
    </source>
</reference>
<dbReference type="Gene3D" id="1.10.1450.10">
    <property type="entry name" value="Tetraspanin"/>
    <property type="match status" value="1"/>
</dbReference>
<keyword evidence="7" id="KW-1185">Reference proteome</keyword>
<organism evidence="6 7">
    <name type="scientific">Pocillopora damicornis</name>
    <name type="common">Cauliflower coral</name>
    <name type="synonym">Millepora damicornis</name>
    <dbReference type="NCBI Taxonomy" id="46731"/>
    <lineage>
        <taxon>Eukaryota</taxon>
        <taxon>Metazoa</taxon>
        <taxon>Cnidaria</taxon>
        <taxon>Anthozoa</taxon>
        <taxon>Hexacorallia</taxon>
        <taxon>Scleractinia</taxon>
        <taxon>Astrocoeniina</taxon>
        <taxon>Pocilloporidae</taxon>
        <taxon>Pocillopora</taxon>
    </lineage>
</organism>
<evidence type="ECO:0000256" key="2">
    <source>
        <dbReference type="ARBA" id="ARBA00022692"/>
    </source>
</evidence>
<keyword evidence="3 5" id="KW-1133">Transmembrane helix</keyword>
<dbReference type="InterPro" id="IPR018499">
    <property type="entry name" value="Tetraspanin/Peripherin"/>
</dbReference>
<evidence type="ECO:0000313" key="7">
    <source>
        <dbReference type="Proteomes" id="UP000275408"/>
    </source>
</evidence>
<proteinExistence type="predicted"/>
<dbReference type="PRINTS" id="PR00259">
    <property type="entry name" value="TMFOUR"/>
</dbReference>
<protein>
    <submittedName>
        <fullName evidence="6">Uncharacterized protein</fullName>
    </submittedName>
</protein>
<dbReference type="AlphaFoldDB" id="A0A3M6TVN1"/>
<evidence type="ECO:0000256" key="4">
    <source>
        <dbReference type="ARBA" id="ARBA00023136"/>
    </source>
</evidence>
<dbReference type="Pfam" id="PF00335">
    <property type="entry name" value="Tetraspanin"/>
    <property type="match status" value="1"/>
</dbReference>
<dbReference type="STRING" id="46731.A0A3M6TVN1"/>
<feature type="transmembrane region" description="Helical" evidence="5">
    <location>
        <begin position="135"/>
        <end position="154"/>
    </location>
</feature>
<dbReference type="GO" id="GO:0005886">
    <property type="term" value="C:plasma membrane"/>
    <property type="evidence" value="ECO:0007669"/>
    <property type="project" value="TreeGrafter"/>
</dbReference>
<evidence type="ECO:0000256" key="3">
    <source>
        <dbReference type="ARBA" id="ARBA00022989"/>
    </source>
</evidence>
<comment type="subcellular location">
    <subcellularLocation>
        <location evidence="1">Membrane</location>
        <topology evidence="1">Multi-pass membrane protein</topology>
    </subcellularLocation>
</comment>
<feature type="transmembrane region" description="Helical" evidence="5">
    <location>
        <begin position="57"/>
        <end position="79"/>
    </location>
</feature>
<name>A0A3M6TVN1_POCDA</name>
<dbReference type="Proteomes" id="UP000275408">
    <property type="component" value="Unassembled WGS sequence"/>
</dbReference>
<evidence type="ECO:0000313" key="6">
    <source>
        <dbReference type="EMBL" id="RMX45462.1"/>
    </source>
</evidence>
<feature type="transmembrane region" description="Helical" evidence="5">
    <location>
        <begin position="99"/>
        <end position="123"/>
    </location>
</feature>
<gene>
    <name evidence="6" type="ORF">pdam_00023241</name>
</gene>
<sequence>MAVKDDNEKVRAERMVSYHFYLQSEEDDFGGFLPVETSIDELYPPVCQSCNRDECCVFGYLIILFLFGGAAAGVGLFVFVWEFSQNTNERIFLELLTPILGLVLTVFAGAMWVLATIGCVGTIKQSTKVLHMITIAFKVLLLLEVALSFLAFYYQVQVKAETSKWAEWMSFIRHYHEDPNLRTTMDSIQTRLGCCGFNSYKDWDENVLFSCSSTRLKTCPLPVSCCNDTVKKIKCGYEIQNDPDGEITKIQPQKSVFTEGCLINIQNWYKYNLILISTSAVLLVVVQAILIFAISRLVRRIKDENMGECSEPSGEEELIPLRADNLQESIIMVRDERVTAERIHSLKAVLKTIIRWSANDSTREENI</sequence>
<keyword evidence="4 5" id="KW-0472">Membrane</keyword>
<dbReference type="PANTHER" id="PTHR19282">
    <property type="entry name" value="TETRASPANIN"/>
    <property type="match status" value="1"/>
</dbReference>
<comment type="caution">
    <text evidence="6">The sequence shown here is derived from an EMBL/GenBank/DDBJ whole genome shotgun (WGS) entry which is preliminary data.</text>
</comment>
<feature type="transmembrane region" description="Helical" evidence="5">
    <location>
        <begin position="273"/>
        <end position="294"/>
    </location>
</feature>
<dbReference type="PANTHER" id="PTHR19282:SF431">
    <property type="entry name" value="TETRASPANIN 26A, ISOFORM B-RELATED"/>
    <property type="match status" value="1"/>
</dbReference>
<dbReference type="SUPFAM" id="SSF48652">
    <property type="entry name" value="Tetraspanin"/>
    <property type="match status" value="1"/>
</dbReference>
<dbReference type="InterPro" id="IPR008952">
    <property type="entry name" value="Tetraspanin_EC2_sf"/>
</dbReference>
<accession>A0A3M6TVN1</accession>
<dbReference type="OrthoDB" id="8122038at2759"/>
<dbReference type="EMBL" id="RCHS01002826">
    <property type="protein sequence ID" value="RMX45462.1"/>
    <property type="molecule type" value="Genomic_DNA"/>
</dbReference>
<keyword evidence="2 5" id="KW-0812">Transmembrane</keyword>
<evidence type="ECO:0000256" key="5">
    <source>
        <dbReference type="SAM" id="Phobius"/>
    </source>
</evidence>
<evidence type="ECO:0000256" key="1">
    <source>
        <dbReference type="ARBA" id="ARBA00004141"/>
    </source>
</evidence>